<dbReference type="PANTHER" id="PTHR37534:SF46">
    <property type="entry name" value="ZN(II)2CYS6 TRANSCRIPTION FACTOR (EUROFUNG)"/>
    <property type="match status" value="1"/>
</dbReference>
<protein>
    <submittedName>
        <fullName evidence="3">Uncharacterized protein</fullName>
    </submittedName>
</protein>
<dbReference type="HOGENOM" id="CLU_028918_0_0_1"/>
<dbReference type="AlphaFoldDB" id="W6MXY6"/>
<dbReference type="OrthoDB" id="3598904at2759"/>
<gene>
    <name evidence="3" type="ORF">KUCA_T00005693001</name>
</gene>
<reference evidence="3" key="1">
    <citation type="submission" date="2013-12" db="EMBL/GenBank/DDBJ databases">
        <authorList>
            <person name="Genoscope - CEA"/>
        </authorList>
    </citation>
    <scope>NUCLEOTIDE SEQUENCE</scope>
    <source>
        <strain evidence="3">CBS 1993</strain>
    </source>
</reference>
<organism evidence="3 4">
    <name type="scientific">Kuraishia capsulata CBS 1993</name>
    <dbReference type="NCBI Taxonomy" id="1382522"/>
    <lineage>
        <taxon>Eukaryota</taxon>
        <taxon>Fungi</taxon>
        <taxon>Dikarya</taxon>
        <taxon>Ascomycota</taxon>
        <taxon>Saccharomycotina</taxon>
        <taxon>Pichiomycetes</taxon>
        <taxon>Pichiales</taxon>
        <taxon>Pichiaceae</taxon>
        <taxon>Kuraishia</taxon>
    </lineage>
</organism>
<accession>W6MXY6</accession>
<dbReference type="GO" id="GO:0005634">
    <property type="term" value="C:nucleus"/>
    <property type="evidence" value="ECO:0007669"/>
    <property type="project" value="UniProtKB-SubCell"/>
</dbReference>
<evidence type="ECO:0000313" key="3">
    <source>
        <dbReference type="EMBL" id="CDK29700.1"/>
    </source>
</evidence>
<evidence type="ECO:0000256" key="2">
    <source>
        <dbReference type="ARBA" id="ARBA00023242"/>
    </source>
</evidence>
<sequence length="388" mass="43950">MYHSFIHRFVPSITLPYAHSALKAYSVAVPHVTNNSMVLDLFVACGALVMGFGNAATRDESLKYYRCCVMNLKTQINNQKINGTESWLLSALPILLIFEKHRGTSVTKSMKHLHGLYLMIKEREKQKMLTGGPKLGMVPDERSSLESFLYHYATGILFVSDEGLKKYLPRGVFRHLLKSLITPIYRSEIVWVNNPVLGGSIFLFEIVERISWFFRQHSSTGICDADEGNGLLKELDDWRFPGMPDTLAGLSEGRSLKAHHDAAMVWKNGARILLLKALHPDISENDIRIRTCVDDGRNWLEKIPLGGDTGCTGCTIFWPIAMIGCASTRQEDREFIRNMSTGLAEVVFSVSSYQLLDLCMHAWGEKTEFPERGLDVLYNRNIMDNYYL</sequence>
<keyword evidence="2" id="KW-0539">Nucleus</keyword>
<name>W6MXY6_9ASCO</name>
<dbReference type="Pfam" id="PF11951">
    <property type="entry name" value="Fungal_trans_2"/>
    <property type="match status" value="1"/>
</dbReference>
<dbReference type="EMBL" id="HG793131">
    <property type="protein sequence ID" value="CDK29700.1"/>
    <property type="molecule type" value="Genomic_DNA"/>
</dbReference>
<reference evidence="3" key="2">
    <citation type="submission" date="2014-02" db="EMBL/GenBank/DDBJ databases">
        <title>Complete DNA sequence of /Kuraishia capsulata/ illustrates novel genomic features among budding yeasts (/Saccharomycotina/).</title>
        <authorList>
            <person name="Morales L."/>
            <person name="Noel B."/>
            <person name="Porcel B."/>
            <person name="Marcet-Houben M."/>
            <person name="Hullo M-F."/>
            <person name="Sacerdot C."/>
            <person name="Tekaia F."/>
            <person name="Leh-Louis V."/>
            <person name="Despons L."/>
            <person name="Khanna V."/>
            <person name="Aury J-M."/>
            <person name="Barbe V."/>
            <person name="Couloux A."/>
            <person name="Labadie K."/>
            <person name="Pelletier E."/>
            <person name="Souciet J-L."/>
            <person name="Boekhout T."/>
            <person name="Gabaldon T."/>
            <person name="Wincker P."/>
            <person name="Dujon B."/>
        </authorList>
    </citation>
    <scope>NUCLEOTIDE SEQUENCE</scope>
    <source>
        <strain evidence="3">CBS 1993</strain>
    </source>
</reference>
<dbReference type="RefSeq" id="XP_022461683.1">
    <property type="nucleotide sequence ID" value="XM_022601440.1"/>
</dbReference>
<dbReference type="InterPro" id="IPR021858">
    <property type="entry name" value="Fun_TF"/>
</dbReference>
<keyword evidence="4" id="KW-1185">Reference proteome</keyword>
<evidence type="ECO:0000313" key="4">
    <source>
        <dbReference type="Proteomes" id="UP000019384"/>
    </source>
</evidence>
<evidence type="ECO:0000256" key="1">
    <source>
        <dbReference type="ARBA" id="ARBA00004123"/>
    </source>
</evidence>
<dbReference type="STRING" id="1382522.W6MXY6"/>
<dbReference type="PANTHER" id="PTHR37534">
    <property type="entry name" value="TRANSCRIPTIONAL ACTIVATOR PROTEIN UGA3"/>
    <property type="match status" value="1"/>
</dbReference>
<proteinExistence type="predicted"/>
<comment type="subcellular location">
    <subcellularLocation>
        <location evidence="1">Nucleus</location>
    </subcellularLocation>
</comment>
<dbReference type="Proteomes" id="UP000019384">
    <property type="component" value="Unassembled WGS sequence"/>
</dbReference>
<dbReference type="GeneID" id="34523071"/>